<sequence>MSLFLHGVVRAGHRLPEGSPLRLVGLDEYAVVVSDRRADHGLTEQEATDHLAGLCALLPGGPVLPLRIGTTAVDEAAARAAVVALGTSVLRHNLERLDGVAEMHVRLVFDEDTALRAVHAQGTFTGRGGDLTSTIAQGELIAREIVAWRRNQVDSMLAPVAAMARSVALVDAPEHTEEIRAFLVRLDRVEAVRNAVTGLGDVVATCAGPLPAFHFLELTPRTAQRQDFRPASRWGW</sequence>
<evidence type="ECO:0008006" key="3">
    <source>
        <dbReference type="Google" id="ProtNLM"/>
    </source>
</evidence>
<dbReference type="GO" id="GO:0031411">
    <property type="term" value="C:gas vesicle"/>
    <property type="evidence" value="ECO:0007669"/>
    <property type="project" value="InterPro"/>
</dbReference>
<keyword evidence="2" id="KW-1185">Reference proteome</keyword>
<evidence type="ECO:0000313" key="1">
    <source>
        <dbReference type="EMBL" id="NGY60298.1"/>
    </source>
</evidence>
<dbReference type="Pfam" id="PF06386">
    <property type="entry name" value="GvpL_GvpF"/>
    <property type="match status" value="1"/>
</dbReference>
<reference evidence="1 2" key="1">
    <citation type="submission" date="2020-03" db="EMBL/GenBank/DDBJ databases">
        <title>Isolation and identification of active actinomycetes.</title>
        <authorList>
            <person name="Sun X."/>
        </authorList>
    </citation>
    <scope>NUCLEOTIDE SEQUENCE [LARGE SCALE GENOMIC DNA]</scope>
    <source>
        <strain evidence="1 2">NEAU-D13</strain>
    </source>
</reference>
<dbReference type="RefSeq" id="WP_166046267.1">
    <property type="nucleotide sequence ID" value="NZ_JAAMPJ010000003.1"/>
</dbReference>
<proteinExistence type="predicted"/>
<evidence type="ECO:0000313" key="2">
    <source>
        <dbReference type="Proteomes" id="UP000481360"/>
    </source>
</evidence>
<dbReference type="Proteomes" id="UP000481360">
    <property type="component" value="Unassembled WGS sequence"/>
</dbReference>
<dbReference type="GO" id="GO:0031412">
    <property type="term" value="P:gas vesicle organization"/>
    <property type="evidence" value="ECO:0007669"/>
    <property type="project" value="InterPro"/>
</dbReference>
<organism evidence="1 2">
    <name type="scientific">Lentzea alba</name>
    <dbReference type="NCBI Taxonomy" id="2714351"/>
    <lineage>
        <taxon>Bacteria</taxon>
        <taxon>Bacillati</taxon>
        <taxon>Actinomycetota</taxon>
        <taxon>Actinomycetes</taxon>
        <taxon>Pseudonocardiales</taxon>
        <taxon>Pseudonocardiaceae</taxon>
        <taxon>Lentzea</taxon>
    </lineage>
</organism>
<gene>
    <name evidence="1" type="ORF">G7043_15310</name>
</gene>
<comment type="caution">
    <text evidence="1">The sequence shown here is derived from an EMBL/GenBank/DDBJ whole genome shotgun (WGS) entry which is preliminary data.</text>
</comment>
<accession>A0A7C9VVP9</accession>
<dbReference type="EMBL" id="JAAMPJ010000003">
    <property type="protein sequence ID" value="NGY60298.1"/>
    <property type="molecule type" value="Genomic_DNA"/>
</dbReference>
<dbReference type="AlphaFoldDB" id="A0A7C9VVP9"/>
<dbReference type="InterPro" id="IPR009430">
    <property type="entry name" value="GvpL/GvpF"/>
</dbReference>
<name>A0A7C9VVP9_9PSEU</name>
<protein>
    <recommendedName>
        <fullName evidence="3">Gas vesicle synthesis protein GvpL/GvpF</fullName>
    </recommendedName>
</protein>